<keyword evidence="2" id="KW-1185">Reference proteome</keyword>
<protein>
    <submittedName>
        <fullName evidence="1">Uncharacterized protein</fullName>
    </submittedName>
</protein>
<evidence type="ECO:0000313" key="2">
    <source>
        <dbReference type="Proteomes" id="UP001161391"/>
    </source>
</evidence>
<dbReference type="EMBL" id="BSNK01000001">
    <property type="protein sequence ID" value="GLQ22305.1"/>
    <property type="molecule type" value="Genomic_DNA"/>
</dbReference>
<reference evidence="1" key="2">
    <citation type="submission" date="2023-01" db="EMBL/GenBank/DDBJ databases">
        <title>Draft genome sequence of Algimonas ampicilliniresistens strain NBRC 108219.</title>
        <authorList>
            <person name="Sun Q."/>
            <person name="Mori K."/>
        </authorList>
    </citation>
    <scope>NUCLEOTIDE SEQUENCE</scope>
    <source>
        <strain evidence="1">NBRC 108219</strain>
    </source>
</reference>
<sequence>MASALVSLDTPATLAAAPMPGRTRAYGEDERRPNATAIDKVINYIIDEPINKDKP</sequence>
<dbReference type="Proteomes" id="UP001161391">
    <property type="component" value="Unassembled WGS sequence"/>
</dbReference>
<proteinExistence type="predicted"/>
<accession>A0ABQ5V4I9</accession>
<evidence type="ECO:0000313" key="1">
    <source>
        <dbReference type="EMBL" id="GLQ22305.1"/>
    </source>
</evidence>
<reference evidence="1" key="1">
    <citation type="journal article" date="2014" name="Int. J. Syst. Evol. Microbiol.">
        <title>Complete genome of a new Firmicutes species belonging to the dominant human colonic microbiota ('Ruminococcus bicirculans') reveals two chromosomes and a selective capacity to utilize plant glucans.</title>
        <authorList>
            <consortium name="NISC Comparative Sequencing Program"/>
            <person name="Wegmann U."/>
            <person name="Louis P."/>
            <person name="Goesmann A."/>
            <person name="Henrissat B."/>
            <person name="Duncan S.H."/>
            <person name="Flint H.J."/>
        </authorList>
    </citation>
    <scope>NUCLEOTIDE SEQUENCE</scope>
    <source>
        <strain evidence="1">NBRC 108219</strain>
    </source>
</reference>
<organism evidence="1 2">
    <name type="scientific">Algimonas ampicilliniresistens</name>
    <dbReference type="NCBI Taxonomy" id="1298735"/>
    <lineage>
        <taxon>Bacteria</taxon>
        <taxon>Pseudomonadati</taxon>
        <taxon>Pseudomonadota</taxon>
        <taxon>Alphaproteobacteria</taxon>
        <taxon>Maricaulales</taxon>
        <taxon>Robiginitomaculaceae</taxon>
        <taxon>Algimonas</taxon>
    </lineage>
</organism>
<name>A0ABQ5V4I9_9PROT</name>
<comment type="caution">
    <text evidence="1">The sequence shown here is derived from an EMBL/GenBank/DDBJ whole genome shotgun (WGS) entry which is preliminary data.</text>
</comment>
<gene>
    <name evidence="1" type="ORF">GCM10007853_01790</name>
</gene>